<dbReference type="GO" id="GO:0005743">
    <property type="term" value="C:mitochondrial inner membrane"/>
    <property type="evidence" value="ECO:0007669"/>
    <property type="project" value="UniProtKB-SubCell"/>
</dbReference>
<keyword evidence="15" id="KW-1185">Reference proteome</keyword>
<dbReference type="GO" id="GO:0016491">
    <property type="term" value="F:oxidoreductase activity"/>
    <property type="evidence" value="ECO:0007669"/>
    <property type="project" value="UniProtKB-KW"/>
</dbReference>
<accession>A0A101MEL3</accession>
<dbReference type="PANTHER" id="PTHR11504:SF0">
    <property type="entry name" value="CYTOCHROME C OXIDASE SUBUNIT"/>
    <property type="match status" value="1"/>
</dbReference>
<evidence type="ECO:0000256" key="6">
    <source>
        <dbReference type="ARBA" id="ARBA00022946"/>
    </source>
</evidence>
<evidence type="ECO:0000313" key="14">
    <source>
        <dbReference type="EMBL" id="KUM59176.1"/>
    </source>
</evidence>
<keyword evidence="6" id="KW-0809">Transit peptide</keyword>
<evidence type="ECO:0000256" key="12">
    <source>
        <dbReference type="RuleBase" id="RU004397"/>
    </source>
</evidence>
<evidence type="ECO:0000256" key="11">
    <source>
        <dbReference type="RuleBase" id="RU004396"/>
    </source>
</evidence>
<evidence type="ECO:0000256" key="10">
    <source>
        <dbReference type="ARBA" id="ARBA00023136"/>
    </source>
</evidence>
<dbReference type="PROSITE" id="PS01329">
    <property type="entry name" value="COX6A"/>
    <property type="match status" value="1"/>
</dbReference>
<dbReference type="GO" id="GO:0030234">
    <property type="term" value="F:enzyme regulator activity"/>
    <property type="evidence" value="ECO:0007669"/>
    <property type="project" value="TreeGrafter"/>
</dbReference>
<dbReference type="FunFam" id="4.10.95.10:FF:000001">
    <property type="entry name" value="Cytochrome c oxidase subunit 6A, mitochondrial"/>
    <property type="match status" value="1"/>
</dbReference>
<dbReference type="UniPathway" id="UPA00705"/>
<dbReference type="PANTHER" id="PTHR11504">
    <property type="entry name" value="CYTOCHROME C OXIDASE POLYPEPTIDE VIA"/>
    <property type="match status" value="1"/>
</dbReference>
<keyword evidence="5 12" id="KW-0999">Mitochondrion inner membrane</keyword>
<dbReference type="EMBL" id="LLXE01000238">
    <property type="protein sequence ID" value="KUM59176.1"/>
    <property type="molecule type" value="Genomic_DNA"/>
</dbReference>
<evidence type="ECO:0000256" key="13">
    <source>
        <dbReference type="SAM" id="MobiDB-lite"/>
    </source>
</evidence>
<evidence type="ECO:0000313" key="15">
    <source>
        <dbReference type="Proteomes" id="UP000055045"/>
    </source>
</evidence>
<evidence type="ECO:0000256" key="7">
    <source>
        <dbReference type="ARBA" id="ARBA00022989"/>
    </source>
</evidence>
<evidence type="ECO:0000256" key="2">
    <source>
        <dbReference type="ARBA" id="ARBA00004673"/>
    </source>
</evidence>
<dbReference type="SUPFAM" id="SSF81411">
    <property type="entry name" value="Mitochondrial cytochrome c oxidase subunit VIa"/>
    <property type="match status" value="1"/>
</dbReference>
<keyword evidence="4" id="KW-0812">Transmembrane</keyword>
<keyword evidence="8" id="KW-0560">Oxidoreductase</keyword>
<keyword evidence="9 12" id="KW-0496">Mitochondrion</keyword>
<dbReference type="InterPro" id="IPR001349">
    <property type="entry name" value="Cyt_c_oxidase_su6a"/>
</dbReference>
<organism evidence="14 15">
    <name type="scientific">Penicillium freii</name>
    <dbReference type="NCBI Taxonomy" id="48697"/>
    <lineage>
        <taxon>Eukaryota</taxon>
        <taxon>Fungi</taxon>
        <taxon>Dikarya</taxon>
        <taxon>Ascomycota</taxon>
        <taxon>Pezizomycotina</taxon>
        <taxon>Eurotiomycetes</taxon>
        <taxon>Eurotiomycetidae</taxon>
        <taxon>Eurotiales</taxon>
        <taxon>Aspergillaceae</taxon>
        <taxon>Penicillium</taxon>
    </lineage>
</organism>
<comment type="pathway">
    <text evidence="2">Energy metabolism; oxidative phosphorylation.</text>
</comment>
<dbReference type="InterPro" id="IPR036418">
    <property type="entry name" value="Cyt_c_oxidase_su6a_sf"/>
</dbReference>
<reference evidence="14 15" key="1">
    <citation type="submission" date="2015-10" db="EMBL/GenBank/DDBJ databases">
        <title>Genome sequencing of Penicillium freii.</title>
        <authorList>
            <person name="Nguyen H.D."/>
            <person name="Visagie C.M."/>
            <person name="Seifert K.A."/>
        </authorList>
    </citation>
    <scope>NUCLEOTIDE SEQUENCE [LARGE SCALE GENOMIC DNA]</scope>
    <source>
        <strain evidence="14 15">DAOM 242723</strain>
    </source>
</reference>
<gene>
    <name evidence="14" type="ORF">ACN42_g7966</name>
</gene>
<feature type="region of interest" description="Disordered" evidence="13">
    <location>
        <begin position="1"/>
        <end position="23"/>
    </location>
</feature>
<dbReference type="Gene3D" id="4.10.95.10">
    <property type="entry name" value="Cytochrome c oxidase, subunit VIa"/>
    <property type="match status" value="1"/>
</dbReference>
<dbReference type="STRING" id="48697.A0A101MEL3"/>
<dbReference type="GO" id="GO:0006123">
    <property type="term" value="P:mitochondrial electron transport, cytochrome c to oxygen"/>
    <property type="evidence" value="ECO:0007669"/>
    <property type="project" value="TreeGrafter"/>
</dbReference>
<evidence type="ECO:0000256" key="8">
    <source>
        <dbReference type="ARBA" id="ARBA00023002"/>
    </source>
</evidence>
<sequence>MEKPSQARTRTSSSGFGPHRTTFDLHHQKNSLASPTMFPQRNLGRLSQRASQQMRSAPVRSTIQRRFNSAEAKPSWIVDNEFNRERAAVKHHAASTSDLWRKLSIFAVIPCLIGGGLNAYNLWSEHWEHWEHMAPLEERTEYPYQNIRVKNFPWGDGDKTIFWNSDVNYHNKDKAT</sequence>
<evidence type="ECO:0000256" key="3">
    <source>
        <dbReference type="ARBA" id="ARBA00005553"/>
    </source>
</evidence>
<name>A0A101MEL3_PENFR</name>
<proteinExistence type="inferred from homology"/>
<dbReference type="Pfam" id="PF02046">
    <property type="entry name" value="COX6A"/>
    <property type="match status" value="1"/>
</dbReference>
<evidence type="ECO:0000256" key="1">
    <source>
        <dbReference type="ARBA" id="ARBA00004434"/>
    </source>
</evidence>
<keyword evidence="7" id="KW-1133">Transmembrane helix</keyword>
<evidence type="ECO:0000256" key="4">
    <source>
        <dbReference type="ARBA" id="ARBA00022692"/>
    </source>
</evidence>
<keyword evidence="10 12" id="KW-0472">Membrane</keyword>
<comment type="caution">
    <text evidence="14">The sequence shown here is derived from an EMBL/GenBank/DDBJ whole genome shotgun (WGS) entry which is preliminary data.</text>
</comment>
<dbReference type="AlphaFoldDB" id="A0A101MEL3"/>
<feature type="compositionally biased region" description="Polar residues" evidence="13">
    <location>
        <begin position="1"/>
        <end position="15"/>
    </location>
</feature>
<comment type="subcellular location">
    <subcellularLocation>
        <location evidence="1">Mitochondrion inner membrane</location>
        <topology evidence="1">Single-pass membrane protein</topology>
    </subcellularLocation>
</comment>
<protein>
    <recommendedName>
        <fullName evidence="12">Cytochrome c oxidase subunit</fullName>
    </recommendedName>
    <alternativeName>
        <fullName evidence="12">Cytochrome c oxidase polypeptide VIa</fullName>
    </alternativeName>
</protein>
<dbReference type="Proteomes" id="UP000055045">
    <property type="component" value="Unassembled WGS sequence"/>
</dbReference>
<evidence type="ECO:0000256" key="5">
    <source>
        <dbReference type="ARBA" id="ARBA00022792"/>
    </source>
</evidence>
<comment type="similarity">
    <text evidence="3 11">Belongs to the cytochrome c oxidase subunit 6A family.</text>
</comment>
<evidence type="ECO:0000256" key="9">
    <source>
        <dbReference type="ARBA" id="ARBA00023128"/>
    </source>
</evidence>
<dbReference type="InterPro" id="IPR018507">
    <property type="entry name" value="Cyt_c_oxidase_su6a_CS"/>
</dbReference>